<evidence type="ECO:0000256" key="7">
    <source>
        <dbReference type="ARBA" id="ARBA00047622"/>
    </source>
</evidence>
<comment type="catalytic activity">
    <reaction evidence="7">
        <text>phosphoethanolamine + S-adenosyl-L-methionine = N-methylethanolamine phosphate + S-adenosyl-L-homocysteine + H(+)</text>
        <dbReference type="Rhea" id="RHEA:20365"/>
        <dbReference type="ChEBI" id="CHEBI:15378"/>
        <dbReference type="ChEBI" id="CHEBI:57781"/>
        <dbReference type="ChEBI" id="CHEBI:57856"/>
        <dbReference type="ChEBI" id="CHEBI:58190"/>
        <dbReference type="ChEBI" id="CHEBI:59789"/>
        <dbReference type="EC" id="2.1.1.103"/>
    </reaction>
    <physiologicalReaction direction="left-to-right" evidence="7">
        <dbReference type="Rhea" id="RHEA:20366"/>
    </physiologicalReaction>
</comment>
<feature type="domain" description="Methyltransferase" evidence="11">
    <location>
        <begin position="271"/>
        <end position="377"/>
    </location>
</feature>
<comment type="catalytic activity">
    <reaction evidence="8">
        <text>N-methylethanolamine phosphate + S-adenosyl-L-methionine = N,N-dimethylethanolamine phosphate + S-adenosyl-L-homocysteine + H(+)</text>
        <dbReference type="Rhea" id="RHEA:25321"/>
        <dbReference type="ChEBI" id="CHEBI:15378"/>
        <dbReference type="ChEBI" id="CHEBI:57781"/>
        <dbReference type="ChEBI" id="CHEBI:57856"/>
        <dbReference type="ChEBI" id="CHEBI:58641"/>
        <dbReference type="ChEBI" id="CHEBI:59789"/>
        <dbReference type="EC" id="2.1.1.103"/>
    </reaction>
    <physiologicalReaction direction="left-to-right" evidence="8">
        <dbReference type="Rhea" id="RHEA:25322"/>
    </physiologicalReaction>
</comment>
<evidence type="ECO:0000256" key="8">
    <source>
        <dbReference type="ARBA" id="ARBA00047841"/>
    </source>
</evidence>
<dbReference type="Gene3D" id="3.40.50.150">
    <property type="entry name" value="Vaccinia Virus protein VP39"/>
    <property type="match status" value="2"/>
</dbReference>
<feature type="domain" description="Methyltransferase type 11" evidence="10">
    <location>
        <begin position="58"/>
        <end position="155"/>
    </location>
</feature>
<name>A0A438JU99_VITVI</name>
<proteinExistence type="predicted"/>
<dbReference type="AlphaFoldDB" id="A0A438JU99"/>
<evidence type="ECO:0000259" key="11">
    <source>
        <dbReference type="Pfam" id="PF13847"/>
    </source>
</evidence>
<sequence length="481" mass="55116">MASLGEERDVQKSYWMEHSAELTVEAMMLDSQASDLDKEERPELLSLLPPLEGKYVVELGAGIGRFTGELAKQAGQVLAIDFIESVIRENEVINGRFKNTKFVCADVTSPDLDISPGSVDLIFSNWLLMYLSDKEVEDLAERMVKWLKVGGFLFFRESCFHQSGDFKRKKNPTHYREPRFYTKVFKECHMSDDFGNSSEFSLITFKCVGAYIYWLWQKVNSQNDKGFQRFLDNVQYKCRGILRYERVFGEGFVSTGGLETTKEFVTKLDLKPSQKVLDVGCGIGGGDFYMAEDFDVEVVGIDLSINMISIALERAIGRKCLVEFEVADCTKKTYPDNTFDVIYSRDTILHIQDKPALFKSFFKWLKPGGKVLITDYCKRAGPPSPEFQEYIEQRGYDLHDVEAYGQMLKDAGFGEVIAEDRTEQFIEVLQREMDAVEKNKDEFIQDFSEEDYNEIVGGWKSKLNRSSSGEQRWGLFIAKKN</sequence>
<dbReference type="PANTHER" id="PTHR44307:SF2">
    <property type="entry name" value="PHOSPHOETHANOLAMINE METHYLTRANSFERASE ISOFORM X1"/>
    <property type="match status" value="1"/>
</dbReference>
<evidence type="ECO:0000256" key="5">
    <source>
        <dbReference type="ARBA" id="ARBA00035674"/>
    </source>
</evidence>
<dbReference type="CDD" id="cd02440">
    <property type="entry name" value="AdoMet_MTases"/>
    <property type="match status" value="2"/>
</dbReference>
<dbReference type="InterPro" id="IPR025771">
    <property type="entry name" value="Phosphoethanolamine_N-MeTrfase"/>
</dbReference>
<dbReference type="PANTHER" id="PTHR44307">
    <property type="entry name" value="PHOSPHOETHANOLAMINE METHYLTRANSFERASE"/>
    <property type="match status" value="1"/>
</dbReference>
<evidence type="ECO:0000259" key="10">
    <source>
        <dbReference type="Pfam" id="PF08241"/>
    </source>
</evidence>
<dbReference type="SUPFAM" id="SSF53335">
    <property type="entry name" value="S-adenosyl-L-methionine-dependent methyltransferases"/>
    <property type="match status" value="2"/>
</dbReference>
<organism evidence="12 13">
    <name type="scientific">Vitis vinifera</name>
    <name type="common">Grape</name>
    <dbReference type="NCBI Taxonomy" id="29760"/>
    <lineage>
        <taxon>Eukaryota</taxon>
        <taxon>Viridiplantae</taxon>
        <taxon>Streptophyta</taxon>
        <taxon>Embryophyta</taxon>
        <taxon>Tracheophyta</taxon>
        <taxon>Spermatophyta</taxon>
        <taxon>Magnoliopsida</taxon>
        <taxon>eudicotyledons</taxon>
        <taxon>Gunneridae</taxon>
        <taxon>Pentapetalae</taxon>
        <taxon>rosids</taxon>
        <taxon>Vitales</taxon>
        <taxon>Vitaceae</taxon>
        <taxon>Viteae</taxon>
        <taxon>Vitis</taxon>
    </lineage>
</organism>
<dbReference type="Pfam" id="PF13847">
    <property type="entry name" value="Methyltransf_31"/>
    <property type="match status" value="1"/>
</dbReference>
<evidence type="ECO:0000313" key="13">
    <source>
        <dbReference type="Proteomes" id="UP000288805"/>
    </source>
</evidence>
<dbReference type="Pfam" id="PF08241">
    <property type="entry name" value="Methyltransf_11"/>
    <property type="match status" value="1"/>
</dbReference>
<dbReference type="InterPro" id="IPR029063">
    <property type="entry name" value="SAM-dependent_MTases_sf"/>
</dbReference>
<dbReference type="GO" id="GO:0006656">
    <property type="term" value="P:phosphatidylcholine biosynthetic process"/>
    <property type="evidence" value="ECO:0007669"/>
    <property type="project" value="InterPro"/>
</dbReference>
<comment type="pathway">
    <text evidence="4">Phospholipid metabolism; phosphatidylcholine biosynthesis; phosphocholine from phosphoethanolamine: step 1/1.</text>
</comment>
<dbReference type="GO" id="GO:0000234">
    <property type="term" value="F:phosphoethanolamine N-methyltransferase activity"/>
    <property type="evidence" value="ECO:0007669"/>
    <property type="project" value="UniProtKB-EC"/>
</dbReference>
<evidence type="ECO:0000256" key="3">
    <source>
        <dbReference type="ARBA" id="ARBA00022679"/>
    </source>
</evidence>
<evidence type="ECO:0000256" key="6">
    <source>
        <dbReference type="ARBA" id="ARBA00047619"/>
    </source>
</evidence>
<feature type="coiled-coil region" evidence="9">
    <location>
        <begin position="419"/>
        <end position="446"/>
    </location>
</feature>
<dbReference type="EC" id="2.1.1.103" evidence="5"/>
<protein>
    <recommendedName>
        <fullName evidence="5">phosphoethanolamine N-methyltransferase</fullName>
        <ecNumber evidence="5">2.1.1.103</ecNumber>
    </recommendedName>
</protein>
<reference evidence="12 13" key="1">
    <citation type="journal article" date="2018" name="PLoS Genet.">
        <title>Population sequencing reveals clonal diversity and ancestral inbreeding in the grapevine cultivar Chardonnay.</title>
        <authorList>
            <person name="Roach M.J."/>
            <person name="Johnson D.L."/>
            <person name="Bohlmann J."/>
            <person name="van Vuuren H.J."/>
            <person name="Jones S.J."/>
            <person name="Pretorius I.S."/>
            <person name="Schmidt S.A."/>
            <person name="Borneman A.R."/>
        </authorList>
    </citation>
    <scope>NUCLEOTIDE SEQUENCE [LARGE SCALE GENOMIC DNA]</scope>
    <source>
        <strain evidence="13">cv. Chardonnay</strain>
        <tissue evidence="12">Leaf</tissue>
    </source>
</reference>
<evidence type="ECO:0000256" key="2">
    <source>
        <dbReference type="ARBA" id="ARBA00022603"/>
    </source>
</evidence>
<evidence type="ECO:0000313" key="12">
    <source>
        <dbReference type="EMBL" id="RVX12551.1"/>
    </source>
</evidence>
<evidence type="ECO:0000256" key="4">
    <source>
        <dbReference type="ARBA" id="ARBA00035631"/>
    </source>
</evidence>
<gene>
    <name evidence="12" type="primary">NMT3_1</name>
    <name evidence="12" type="ORF">CK203_011578</name>
</gene>
<dbReference type="GO" id="GO:0032259">
    <property type="term" value="P:methylation"/>
    <property type="evidence" value="ECO:0007669"/>
    <property type="project" value="UniProtKB-KW"/>
</dbReference>
<comment type="pathway">
    <text evidence="1">Lipid metabolism.</text>
</comment>
<dbReference type="Proteomes" id="UP000288805">
    <property type="component" value="Unassembled WGS sequence"/>
</dbReference>
<comment type="catalytic activity">
    <reaction evidence="6">
        <text>N,N-dimethylethanolamine phosphate + S-adenosyl-L-methionine = phosphocholine + S-adenosyl-L-homocysteine + H(+)</text>
        <dbReference type="Rhea" id="RHEA:25325"/>
        <dbReference type="ChEBI" id="CHEBI:15378"/>
        <dbReference type="ChEBI" id="CHEBI:57856"/>
        <dbReference type="ChEBI" id="CHEBI:58641"/>
        <dbReference type="ChEBI" id="CHEBI:59789"/>
        <dbReference type="ChEBI" id="CHEBI:295975"/>
        <dbReference type="EC" id="2.1.1.103"/>
    </reaction>
    <physiologicalReaction direction="left-to-right" evidence="6">
        <dbReference type="Rhea" id="RHEA:25326"/>
    </physiologicalReaction>
</comment>
<evidence type="ECO:0000256" key="1">
    <source>
        <dbReference type="ARBA" id="ARBA00005189"/>
    </source>
</evidence>
<dbReference type="PROSITE" id="PS51582">
    <property type="entry name" value="SAM_PEAMT"/>
    <property type="match status" value="1"/>
</dbReference>
<keyword evidence="3 12" id="KW-0808">Transferase</keyword>
<dbReference type="EMBL" id="QGNW01000027">
    <property type="protein sequence ID" value="RVX12551.1"/>
    <property type="molecule type" value="Genomic_DNA"/>
</dbReference>
<keyword evidence="9" id="KW-0175">Coiled coil</keyword>
<accession>A0A438JU99</accession>
<comment type="caution">
    <text evidence="12">The sequence shown here is derived from an EMBL/GenBank/DDBJ whole genome shotgun (WGS) entry which is preliminary data.</text>
</comment>
<keyword evidence="2 12" id="KW-0489">Methyltransferase</keyword>
<dbReference type="InterPro" id="IPR025714">
    <property type="entry name" value="Methyltranfer_dom"/>
</dbReference>
<dbReference type="InterPro" id="IPR013216">
    <property type="entry name" value="Methyltransf_11"/>
</dbReference>
<evidence type="ECO:0000256" key="9">
    <source>
        <dbReference type="SAM" id="Coils"/>
    </source>
</evidence>